<dbReference type="PROSITE" id="PS00466">
    <property type="entry name" value="ZF_TFIIS_1"/>
    <property type="match status" value="1"/>
</dbReference>
<evidence type="ECO:0000313" key="11">
    <source>
        <dbReference type="EMBL" id="KAF6005429.1"/>
    </source>
</evidence>
<feature type="region of interest" description="Disordered" evidence="7">
    <location>
        <begin position="216"/>
        <end position="279"/>
    </location>
</feature>
<dbReference type="InterPro" id="IPR036575">
    <property type="entry name" value="TFIIS_cen_dom_sf"/>
</dbReference>
<dbReference type="GO" id="GO:0008270">
    <property type="term" value="F:zinc ion binding"/>
    <property type="evidence" value="ECO:0007669"/>
    <property type="project" value="UniProtKB-KW"/>
</dbReference>
<dbReference type="PROSITE" id="PS51321">
    <property type="entry name" value="TFIIS_CENTRAL"/>
    <property type="match status" value="1"/>
</dbReference>
<dbReference type="SUPFAM" id="SSF46942">
    <property type="entry name" value="Elongation factor TFIIS domain 2"/>
    <property type="match status" value="1"/>
</dbReference>
<dbReference type="PANTHER" id="PTHR11477:SF0">
    <property type="entry name" value="IP08861P-RELATED"/>
    <property type="match status" value="1"/>
</dbReference>
<dbReference type="Pfam" id="PF01096">
    <property type="entry name" value="Zn_ribbon_TFIIS"/>
    <property type="match status" value="1"/>
</dbReference>
<evidence type="ECO:0000259" key="8">
    <source>
        <dbReference type="PROSITE" id="PS51133"/>
    </source>
</evidence>
<evidence type="ECO:0000256" key="4">
    <source>
        <dbReference type="ARBA" id="ARBA00023242"/>
    </source>
</evidence>
<feature type="domain" description="TFIIS central" evidence="10">
    <location>
        <begin position="370"/>
        <end position="494"/>
    </location>
</feature>
<gene>
    <name evidence="11" type="primary">DST1_1</name>
    <name evidence="11" type="ORF">F1559_004979</name>
</gene>
<comment type="subcellular location">
    <subcellularLocation>
        <location evidence="6">Nucleus</location>
    </subcellularLocation>
</comment>
<dbReference type="GO" id="GO:0006351">
    <property type="term" value="P:DNA-templated transcription"/>
    <property type="evidence" value="ECO:0007669"/>
    <property type="project" value="InterPro"/>
</dbReference>
<dbReference type="SUPFAM" id="SSF57783">
    <property type="entry name" value="Zinc beta-ribbon"/>
    <property type="match status" value="1"/>
</dbReference>
<evidence type="ECO:0000256" key="6">
    <source>
        <dbReference type="PROSITE-ProRule" id="PRU00649"/>
    </source>
</evidence>
<keyword evidence="3" id="KW-0862">Zinc</keyword>
<dbReference type="InterPro" id="IPR035441">
    <property type="entry name" value="TFIIS/LEDGF_dom_sf"/>
</dbReference>
<evidence type="ECO:0000259" key="10">
    <source>
        <dbReference type="PROSITE" id="PS51321"/>
    </source>
</evidence>
<name>A0A7J7IRU4_9RHOD</name>
<organism evidence="11 12">
    <name type="scientific">Cyanidiococcus yangmingshanensis</name>
    <dbReference type="NCBI Taxonomy" id="2690220"/>
    <lineage>
        <taxon>Eukaryota</taxon>
        <taxon>Rhodophyta</taxon>
        <taxon>Bangiophyceae</taxon>
        <taxon>Cyanidiales</taxon>
        <taxon>Cyanidiaceae</taxon>
        <taxon>Cyanidiococcus</taxon>
    </lineage>
</organism>
<evidence type="ECO:0000256" key="2">
    <source>
        <dbReference type="ARBA" id="ARBA00022771"/>
    </source>
</evidence>
<keyword evidence="1" id="KW-0479">Metal-binding</keyword>
<feature type="compositionally biased region" description="Basic and acidic residues" evidence="7">
    <location>
        <begin position="240"/>
        <end position="257"/>
    </location>
</feature>
<dbReference type="SMART" id="SM00440">
    <property type="entry name" value="ZnF_C2C2"/>
    <property type="match status" value="1"/>
</dbReference>
<dbReference type="GO" id="GO:0003676">
    <property type="term" value="F:nucleic acid binding"/>
    <property type="evidence" value="ECO:0007669"/>
    <property type="project" value="InterPro"/>
</dbReference>
<dbReference type="GO" id="GO:0003746">
    <property type="term" value="F:translation elongation factor activity"/>
    <property type="evidence" value="ECO:0007669"/>
    <property type="project" value="UniProtKB-KW"/>
</dbReference>
<evidence type="ECO:0000256" key="5">
    <source>
        <dbReference type="PROSITE-ProRule" id="PRU00472"/>
    </source>
</evidence>
<evidence type="ECO:0000313" key="12">
    <source>
        <dbReference type="Proteomes" id="UP000530660"/>
    </source>
</evidence>
<dbReference type="CDD" id="cd13749">
    <property type="entry name" value="Zn-ribbon_TFIIS"/>
    <property type="match status" value="1"/>
</dbReference>
<dbReference type="Proteomes" id="UP000530660">
    <property type="component" value="Unassembled WGS sequence"/>
</dbReference>
<keyword evidence="2 5" id="KW-0863">Zinc-finger</keyword>
<dbReference type="Pfam" id="PF07500">
    <property type="entry name" value="TFIIS_M"/>
    <property type="match status" value="1"/>
</dbReference>
<dbReference type="GO" id="GO:0005634">
    <property type="term" value="C:nucleus"/>
    <property type="evidence" value="ECO:0007669"/>
    <property type="project" value="UniProtKB-SubCell"/>
</dbReference>
<reference evidence="11 12" key="1">
    <citation type="journal article" date="2020" name="J. Phycol.">
        <title>Comparative genome analysis reveals Cyanidiococcus gen. nov., a new extremophilic red algal genus sister to Cyanidioschyzon (Cyanidioschyzonaceae, Rhodophyta).</title>
        <authorList>
            <person name="Liu S.-L."/>
            <person name="Chiang Y.-R."/>
            <person name="Yoon H.S."/>
            <person name="Fu H.-Y."/>
        </authorList>
    </citation>
    <scope>NUCLEOTIDE SEQUENCE [LARGE SCALE GENOMIC DNA]</scope>
    <source>
        <strain evidence="11 12">THAL066</strain>
    </source>
</reference>
<dbReference type="AlphaFoldDB" id="A0A7J7IRU4"/>
<feature type="domain" description="TFIIS N-terminal" evidence="9">
    <location>
        <begin position="130"/>
        <end position="214"/>
    </location>
</feature>
<evidence type="ECO:0000256" key="1">
    <source>
        <dbReference type="ARBA" id="ARBA00022723"/>
    </source>
</evidence>
<dbReference type="EMBL" id="VWRR01000001">
    <property type="protein sequence ID" value="KAF6005429.1"/>
    <property type="molecule type" value="Genomic_DNA"/>
</dbReference>
<dbReference type="Pfam" id="PF08711">
    <property type="entry name" value="Med26"/>
    <property type="match status" value="1"/>
</dbReference>
<accession>A0A7J7IRU4</accession>
<evidence type="ECO:0000256" key="7">
    <source>
        <dbReference type="SAM" id="MobiDB-lite"/>
    </source>
</evidence>
<dbReference type="OrthoDB" id="1966at2759"/>
<keyword evidence="4 6" id="KW-0539">Nucleus</keyword>
<dbReference type="Gene3D" id="1.10.472.30">
    <property type="entry name" value="Transcription elongation factor S-II, central domain"/>
    <property type="match status" value="1"/>
</dbReference>
<dbReference type="PROSITE" id="PS51133">
    <property type="entry name" value="ZF_TFIIS_2"/>
    <property type="match status" value="1"/>
</dbReference>
<keyword evidence="11" id="KW-0251">Elongation factor</keyword>
<dbReference type="SMART" id="SM00510">
    <property type="entry name" value="TFS2M"/>
    <property type="match status" value="1"/>
</dbReference>
<sequence length="538" mass="59271">MGTPVHGTAPRSRSDKDTQQRVANSSSRDERGIRGRSEYSRQLATLRQQNAQMKARLALLERKLEKYPPAPPEPTPLTLDAIRASVSGLTSRRSIGAEDLIRLVRGLEESADMLSELHQTWTDRCNKYRECVARLEDLRLAAAHAAEAFELEERRIALQLAELLRYQVTLEILRTSRAGKPIKSLGKSLSGKSAVIERLSDEIVNKWKAVVTEAQRESETSAVSSGAGRKPLQTEPVVSGHERTSNDLDRLREESKVEPCPPQIHEDNHDPASSSGSRTGFVADIDLDASAASVGEHIPAMATLGVPKRTDGSALGSDELSNMAPNGSASNTDLKAISEPQTQVSNALTGVTSENMITLATESLPLPPGKRGDIVRALCEVFIAAATEEATDATLNAATTNLFRSICIDLERAINAKFSFDFARPDYSAKYRDLKANLRRNADLRLRLLRQELTPAEVVDMTAEQLKTAQAREREAVIAERMLYHKQRGIPQAASTDQFRCGKCGQRACTYFQMQTRSADEPMTTFVTCMHCGNRWKC</sequence>
<keyword evidence="11" id="KW-0648">Protein biosynthesis</keyword>
<evidence type="ECO:0000256" key="3">
    <source>
        <dbReference type="ARBA" id="ARBA00022833"/>
    </source>
</evidence>
<dbReference type="InterPro" id="IPR003618">
    <property type="entry name" value="TFIIS_cen_dom"/>
</dbReference>
<evidence type="ECO:0000259" key="9">
    <source>
        <dbReference type="PROSITE" id="PS51319"/>
    </source>
</evidence>
<dbReference type="PROSITE" id="PS51319">
    <property type="entry name" value="TFIIS_N"/>
    <property type="match status" value="1"/>
</dbReference>
<protein>
    <submittedName>
        <fullName evidence="11">RNA polymerase II elongation factor</fullName>
    </submittedName>
</protein>
<comment type="caution">
    <text evidence="11">The sequence shown here is derived from an EMBL/GenBank/DDBJ whole genome shotgun (WGS) entry which is preliminary data.</text>
</comment>
<feature type="compositionally biased region" description="Basic and acidic residues" evidence="7">
    <location>
        <begin position="27"/>
        <end position="39"/>
    </location>
</feature>
<keyword evidence="12" id="KW-1185">Reference proteome</keyword>
<dbReference type="Gene3D" id="2.20.25.10">
    <property type="match status" value="1"/>
</dbReference>
<dbReference type="InterPro" id="IPR017923">
    <property type="entry name" value="TFIIS_N"/>
</dbReference>
<feature type="region of interest" description="Disordered" evidence="7">
    <location>
        <begin position="1"/>
        <end position="39"/>
    </location>
</feature>
<proteinExistence type="predicted"/>
<dbReference type="InterPro" id="IPR001222">
    <property type="entry name" value="Znf_TFIIS"/>
</dbReference>
<dbReference type="SUPFAM" id="SSF47676">
    <property type="entry name" value="Conserved domain common to transcription factors TFIIS, elongin A, CRSP70"/>
    <property type="match status" value="1"/>
</dbReference>
<dbReference type="PANTHER" id="PTHR11477">
    <property type="entry name" value="TRANSCRIPTION FACTOR S-II ZINC FINGER DOMAIN-CONTAINING PROTEIN"/>
    <property type="match status" value="1"/>
</dbReference>
<feature type="domain" description="TFIIS-type" evidence="8">
    <location>
        <begin position="497"/>
        <end position="537"/>
    </location>
</feature>
<dbReference type="Gene3D" id="1.20.930.10">
    <property type="entry name" value="Conserved domain common to transcription factors TFIIS, elongin A, CRSP70"/>
    <property type="match status" value="1"/>
</dbReference>